<keyword evidence="2" id="KW-1185">Reference proteome</keyword>
<evidence type="ECO:0000313" key="2">
    <source>
        <dbReference type="Proteomes" id="UP000002377"/>
    </source>
</evidence>
<sequence>MKVEVRSEKNRQGYDVLILSEDATVADYLAAINLFIEESGIARPRHEKAQAGTCMACNVCCQERIPLTSIDVVNLSSVIPLEELFAKYIYIYVHGRAVDITLQLGPDGICRLNSPDSRLCCQYQVRPLVCQTYICCPSSRRAARLREVVVNTGEDQLVRDWLKMVRQGIIEPKIDEAIDLDLHEDDWLPTPFEGKRSYDEVFLKDLCTPQLWEKLKWVR</sequence>
<evidence type="ECO:0000313" key="1">
    <source>
        <dbReference type="EMBL" id="ADG83427.1"/>
    </source>
</evidence>
<dbReference type="eggNOG" id="COG0727">
    <property type="taxonomic scope" value="Bacteria"/>
</dbReference>
<organism evidence="1 2">
    <name type="scientific">Thermincola potens (strain JR)</name>
    <dbReference type="NCBI Taxonomy" id="635013"/>
    <lineage>
        <taxon>Bacteria</taxon>
        <taxon>Bacillati</taxon>
        <taxon>Bacillota</taxon>
        <taxon>Clostridia</taxon>
        <taxon>Eubacteriales</taxon>
        <taxon>Thermincolaceae</taxon>
        <taxon>Thermincola</taxon>
    </lineage>
</organism>
<reference evidence="1 2" key="1">
    <citation type="submission" date="2010-05" db="EMBL/GenBank/DDBJ databases">
        <title>Complete sequence of Thermincola sp. JR.</title>
        <authorList>
            <consortium name="US DOE Joint Genome Institute"/>
            <person name="Lucas S."/>
            <person name="Copeland A."/>
            <person name="Lapidus A."/>
            <person name="Cheng J.-F."/>
            <person name="Bruce D."/>
            <person name="Goodwin L."/>
            <person name="Pitluck S."/>
            <person name="Chertkov O."/>
            <person name="Detter J.C."/>
            <person name="Han C."/>
            <person name="Tapia R."/>
            <person name="Land M."/>
            <person name="Hauser L."/>
            <person name="Kyrpides N."/>
            <person name="Mikhailova N."/>
            <person name="Hazen T.C."/>
            <person name="Woyke T."/>
        </authorList>
    </citation>
    <scope>NUCLEOTIDE SEQUENCE [LARGE SCALE GENOMIC DNA]</scope>
    <source>
        <strain evidence="1 2">JR</strain>
    </source>
</reference>
<dbReference type="HOGENOM" id="CLU_1188407_0_0_9"/>
<proteinExistence type="predicted"/>
<evidence type="ECO:0008006" key="3">
    <source>
        <dbReference type="Google" id="ProtNLM"/>
    </source>
</evidence>
<dbReference type="Pfam" id="PF03692">
    <property type="entry name" value="CxxCxxCC"/>
    <property type="match status" value="1"/>
</dbReference>
<gene>
    <name evidence="1" type="ordered locus">TherJR_2590</name>
</gene>
<dbReference type="EMBL" id="CP002028">
    <property type="protein sequence ID" value="ADG83427.1"/>
    <property type="molecule type" value="Genomic_DNA"/>
</dbReference>
<accession>D5XBJ8</accession>
<dbReference type="Proteomes" id="UP000002377">
    <property type="component" value="Chromosome"/>
</dbReference>
<dbReference type="OrthoDB" id="277831at2"/>
<dbReference type="AlphaFoldDB" id="D5XBJ8"/>
<dbReference type="InterPro" id="IPR005358">
    <property type="entry name" value="Puta_zinc/iron-chelating_dom"/>
</dbReference>
<name>D5XBJ8_THEPJ</name>
<dbReference type="STRING" id="635013.TherJR_2590"/>
<dbReference type="RefSeq" id="WP_013121421.1">
    <property type="nucleotide sequence ID" value="NC_014152.1"/>
</dbReference>
<dbReference type="KEGG" id="tjr:TherJR_2590"/>
<protein>
    <recommendedName>
        <fullName evidence="3">YkgJ family cysteine cluster protein</fullName>
    </recommendedName>
</protein>